<dbReference type="InterPro" id="IPR001091">
    <property type="entry name" value="RM_Methyltransferase"/>
</dbReference>
<dbReference type="Gene3D" id="3.40.1350.10">
    <property type="match status" value="1"/>
</dbReference>
<dbReference type="Gene3D" id="3.40.50.150">
    <property type="entry name" value="Vaccinia Virus protein VP39"/>
    <property type="match status" value="1"/>
</dbReference>
<dbReference type="SUPFAM" id="SSF53335">
    <property type="entry name" value="S-adenosyl-L-methionine-dependent methyltransferases"/>
    <property type="match status" value="1"/>
</dbReference>
<dbReference type="GO" id="GO:0008170">
    <property type="term" value="F:N-methyltransferase activity"/>
    <property type="evidence" value="ECO:0007669"/>
    <property type="project" value="InterPro"/>
</dbReference>
<feature type="non-terminal residue" evidence="6">
    <location>
        <position position="164"/>
    </location>
</feature>
<dbReference type="GO" id="GO:0004519">
    <property type="term" value="F:endonuclease activity"/>
    <property type="evidence" value="ECO:0007669"/>
    <property type="project" value="InterPro"/>
</dbReference>
<keyword evidence="1 6" id="KW-0489">Methyltransferase</keyword>
<evidence type="ECO:0000256" key="3">
    <source>
        <dbReference type="RuleBase" id="RU362026"/>
    </source>
</evidence>
<dbReference type="InterPro" id="IPR029063">
    <property type="entry name" value="SAM-dependent_MTases_sf"/>
</dbReference>
<feature type="domain" description="Restriction endonuclease type IV Mrr" evidence="5">
    <location>
        <begin position="78"/>
        <end position="162"/>
    </location>
</feature>
<dbReference type="EMBL" id="PGTL01000091">
    <property type="protein sequence ID" value="PJF41546.1"/>
    <property type="molecule type" value="Genomic_DNA"/>
</dbReference>
<proteinExistence type="inferred from homology"/>
<evidence type="ECO:0000313" key="6">
    <source>
        <dbReference type="EMBL" id="PJF41546.1"/>
    </source>
</evidence>
<dbReference type="GO" id="GO:0003677">
    <property type="term" value="F:DNA binding"/>
    <property type="evidence" value="ECO:0007669"/>
    <property type="project" value="InterPro"/>
</dbReference>
<dbReference type="GO" id="GO:0032259">
    <property type="term" value="P:methylation"/>
    <property type="evidence" value="ECO:0007669"/>
    <property type="project" value="UniProtKB-KW"/>
</dbReference>
<dbReference type="EC" id="2.1.1.-" evidence="3"/>
<dbReference type="Proteomes" id="UP000228947">
    <property type="component" value="Unassembled WGS sequence"/>
</dbReference>
<evidence type="ECO:0000259" key="4">
    <source>
        <dbReference type="Pfam" id="PF01555"/>
    </source>
</evidence>
<sequence>QASSREGDIVLDPFCGCGTTIIAAQQLGRRWIGIDITHLAAAMNKWRLEDRFGSEVRYRVIGEPRDLASARQLASENRYQFQYWAVSLIKARPLGASLGEKKGKKGSDQGIDGTLDFFDDSSGKPKRVIVQAKSGKVKPSDVRDLRGVIEREEAAIGVFITLEP</sequence>
<organism evidence="6 7">
    <name type="scientific">Candidatus Thermofonsia Clade 1 bacterium</name>
    <dbReference type="NCBI Taxonomy" id="2364210"/>
    <lineage>
        <taxon>Bacteria</taxon>
        <taxon>Bacillati</taxon>
        <taxon>Chloroflexota</taxon>
        <taxon>Candidatus Thermofontia</taxon>
        <taxon>Candidatus Thermofonsia Clade 1</taxon>
    </lineage>
</organism>
<dbReference type="InterPro" id="IPR007560">
    <property type="entry name" value="Restrct_endonuc_IV_Mrr"/>
</dbReference>
<protein>
    <recommendedName>
        <fullName evidence="3">Methyltransferase</fullName>
        <ecNumber evidence="3">2.1.1.-</ecNumber>
    </recommendedName>
</protein>
<dbReference type="PRINTS" id="PR00508">
    <property type="entry name" value="S21N4MTFRASE"/>
</dbReference>
<dbReference type="GO" id="GO:0009307">
    <property type="term" value="P:DNA restriction-modification system"/>
    <property type="evidence" value="ECO:0007669"/>
    <property type="project" value="InterPro"/>
</dbReference>
<dbReference type="PANTHER" id="PTHR13370:SF3">
    <property type="entry name" value="TRNA (GUANINE(10)-N2)-METHYLTRANSFERASE HOMOLOG"/>
    <property type="match status" value="1"/>
</dbReference>
<evidence type="ECO:0000313" key="7">
    <source>
        <dbReference type="Proteomes" id="UP000228947"/>
    </source>
</evidence>
<comment type="caution">
    <text evidence="6">The sequence shown here is derived from an EMBL/GenBank/DDBJ whole genome shotgun (WGS) entry which is preliminary data.</text>
</comment>
<feature type="domain" description="DNA methylase N-4/N-6" evidence="4">
    <location>
        <begin position="2"/>
        <end position="38"/>
    </location>
</feature>
<dbReference type="GO" id="GO:0005737">
    <property type="term" value="C:cytoplasm"/>
    <property type="evidence" value="ECO:0007669"/>
    <property type="project" value="TreeGrafter"/>
</dbReference>
<dbReference type="Pfam" id="PF01555">
    <property type="entry name" value="N6_N4_Mtase"/>
    <property type="match status" value="1"/>
</dbReference>
<comment type="similarity">
    <text evidence="3">Belongs to the N(4)/N(6)-methyltransferase family.</text>
</comment>
<reference evidence="6 7" key="1">
    <citation type="submission" date="2017-11" db="EMBL/GenBank/DDBJ databases">
        <title>Evolution of Phototrophy in the Chloroflexi Phylum Driven by Horizontal Gene Transfer.</title>
        <authorList>
            <person name="Ward L.M."/>
            <person name="Hemp J."/>
            <person name="Shih P.M."/>
            <person name="Mcglynn S.E."/>
            <person name="Fischer W."/>
        </authorList>
    </citation>
    <scope>NUCLEOTIDE SEQUENCE [LARGE SCALE GENOMIC DNA]</scope>
    <source>
        <strain evidence="6">CP1_1M</strain>
    </source>
</reference>
<gene>
    <name evidence="6" type="ORF">CUN50_06120</name>
</gene>
<keyword evidence="2 6" id="KW-0808">Transferase</keyword>
<accession>A0A2M8PVH4</accession>
<name>A0A2M8PVH4_9CHLR</name>
<evidence type="ECO:0000256" key="1">
    <source>
        <dbReference type="ARBA" id="ARBA00022603"/>
    </source>
</evidence>
<dbReference type="AlphaFoldDB" id="A0A2M8PVH4"/>
<dbReference type="InterPro" id="IPR002941">
    <property type="entry name" value="DNA_methylase_N4/N6"/>
</dbReference>
<evidence type="ECO:0000259" key="5">
    <source>
        <dbReference type="Pfam" id="PF04471"/>
    </source>
</evidence>
<dbReference type="InterPro" id="IPR011856">
    <property type="entry name" value="tRNA_endonuc-like_dom_sf"/>
</dbReference>
<evidence type="ECO:0000256" key="2">
    <source>
        <dbReference type="ARBA" id="ARBA00022679"/>
    </source>
</evidence>
<dbReference type="PANTHER" id="PTHR13370">
    <property type="entry name" value="RNA METHYLASE-RELATED"/>
    <property type="match status" value="1"/>
</dbReference>
<dbReference type="Pfam" id="PF04471">
    <property type="entry name" value="Mrr_cat"/>
    <property type="match status" value="1"/>
</dbReference>
<feature type="non-terminal residue" evidence="6">
    <location>
        <position position="1"/>
    </location>
</feature>